<dbReference type="Proteomes" id="UP000284706">
    <property type="component" value="Unassembled WGS sequence"/>
</dbReference>
<comment type="caution">
    <text evidence="2">The sequence shown here is derived from an EMBL/GenBank/DDBJ whole genome shotgun (WGS) entry which is preliminary data.</text>
</comment>
<keyword evidence="3" id="KW-1185">Reference proteome</keyword>
<protein>
    <submittedName>
        <fullName evidence="2">Uncharacterized protein</fullName>
    </submittedName>
</protein>
<feature type="compositionally biased region" description="Polar residues" evidence="1">
    <location>
        <begin position="155"/>
        <end position="165"/>
    </location>
</feature>
<name>A0A409VLW8_9AGAR</name>
<evidence type="ECO:0000256" key="1">
    <source>
        <dbReference type="SAM" id="MobiDB-lite"/>
    </source>
</evidence>
<dbReference type="AlphaFoldDB" id="A0A409VLW8"/>
<evidence type="ECO:0000313" key="2">
    <source>
        <dbReference type="EMBL" id="PPQ67227.1"/>
    </source>
</evidence>
<reference evidence="2 3" key="1">
    <citation type="journal article" date="2018" name="Evol. Lett.">
        <title>Horizontal gene cluster transfer increased hallucinogenic mushroom diversity.</title>
        <authorList>
            <person name="Reynolds H.T."/>
            <person name="Vijayakumar V."/>
            <person name="Gluck-Thaler E."/>
            <person name="Korotkin H.B."/>
            <person name="Matheny P.B."/>
            <person name="Slot J.C."/>
        </authorList>
    </citation>
    <scope>NUCLEOTIDE SEQUENCE [LARGE SCALE GENOMIC DNA]</scope>
    <source>
        <strain evidence="2 3">SRW20</strain>
    </source>
</reference>
<gene>
    <name evidence="2" type="ORF">CVT26_007300</name>
</gene>
<feature type="region of interest" description="Disordered" evidence="1">
    <location>
        <begin position="155"/>
        <end position="182"/>
    </location>
</feature>
<sequence>DLRSSYPRHSAASSHSRALGDPFSPHRWDSKVRFLTHEPECCCFLLKDLARTLFGLRELQCIAASRLNALVDSIFGRRSSKNVVSFRWVCPSNFTGDHGISQESRWYAKTLGILGLEKMMWGPSRSPSDGRTMSCSDRSTRTMLVAAMYDLSTDAAQRPSTSRSSFKVKEIERSRGQHRGSQPQFMIEARWLPDVSTVLQSLECSSTLAVLRPSTAQDTTWSS</sequence>
<proteinExistence type="predicted"/>
<feature type="non-terminal residue" evidence="2">
    <location>
        <position position="1"/>
    </location>
</feature>
<accession>A0A409VLW8</accession>
<dbReference type="EMBL" id="NHYE01005614">
    <property type="protein sequence ID" value="PPQ67227.1"/>
    <property type="molecule type" value="Genomic_DNA"/>
</dbReference>
<evidence type="ECO:0000313" key="3">
    <source>
        <dbReference type="Proteomes" id="UP000284706"/>
    </source>
</evidence>
<dbReference type="InParanoid" id="A0A409VLW8"/>
<organism evidence="2 3">
    <name type="scientific">Gymnopilus dilepis</name>
    <dbReference type="NCBI Taxonomy" id="231916"/>
    <lineage>
        <taxon>Eukaryota</taxon>
        <taxon>Fungi</taxon>
        <taxon>Dikarya</taxon>
        <taxon>Basidiomycota</taxon>
        <taxon>Agaricomycotina</taxon>
        <taxon>Agaricomycetes</taxon>
        <taxon>Agaricomycetidae</taxon>
        <taxon>Agaricales</taxon>
        <taxon>Agaricineae</taxon>
        <taxon>Hymenogastraceae</taxon>
        <taxon>Gymnopilus</taxon>
    </lineage>
</organism>